<dbReference type="Proteomes" id="UP001066276">
    <property type="component" value="Chromosome 10"/>
</dbReference>
<reference evidence="1" key="1">
    <citation type="journal article" date="2022" name="bioRxiv">
        <title>Sequencing and chromosome-scale assembly of the giantPleurodeles waltlgenome.</title>
        <authorList>
            <person name="Brown T."/>
            <person name="Elewa A."/>
            <person name="Iarovenko S."/>
            <person name="Subramanian E."/>
            <person name="Araus A.J."/>
            <person name="Petzold A."/>
            <person name="Susuki M."/>
            <person name="Suzuki K.-i.T."/>
            <person name="Hayashi T."/>
            <person name="Toyoda A."/>
            <person name="Oliveira C."/>
            <person name="Osipova E."/>
            <person name="Leigh N.D."/>
            <person name="Simon A."/>
            <person name="Yun M.H."/>
        </authorList>
    </citation>
    <scope>NUCLEOTIDE SEQUENCE</scope>
    <source>
        <strain evidence="1">20211129_DDA</strain>
        <tissue evidence="1">Liver</tissue>
    </source>
</reference>
<evidence type="ECO:0000313" key="2">
    <source>
        <dbReference type="Proteomes" id="UP001066276"/>
    </source>
</evidence>
<protein>
    <submittedName>
        <fullName evidence="1">Uncharacterized protein</fullName>
    </submittedName>
</protein>
<dbReference type="EMBL" id="JANPWB010000014">
    <property type="protein sequence ID" value="KAJ1102156.1"/>
    <property type="molecule type" value="Genomic_DNA"/>
</dbReference>
<comment type="caution">
    <text evidence="1">The sequence shown here is derived from an EMBL/GenBank/DDBJ whole genome shotgun (WGS) entry which is preliminary data.</text>
</comment>
<evidence type="ECO:0000313" key="1">
    <source>
        <dbReference type="EMBL" id="KAJ1102156.1"/>
    </source>
</evidence>
<name>A0AAV7MEJ4_PLEWA</name>
<organism evidence="1 2">
    <name type="scientific">Pleurodeles waltl</name>
    <name type="common">Iberian ribbed newt</name>
    <dbReference type="NCBI Taxonomy" id="8319"/>
    <lineage>
        <taxon>Eukaryota</taxon>
        <taxon>Metazoa</taxon>
        <taxon>Chordata</taxon>
        <taxon>Craniata</taxon>
        <taxon>Vertebrata</taxon>
        <taxon>Euteleostomi</taxon>
        <taxon>Amphibia</taxon>
        <taxon>Batrachia</taxon>
        <taxon>Caudata</taxon>
        <taxon>Salamandroidea</taxon>
        <taxon>Salamandridae</taxon>
        <taxon>Pleurodelinae</taxon>
        <taxon>Pleurodeles</taxon>
    </lineage>
</organism>
<dbReference type="AlphaFoldDB" id="A0AAV7MEJ4"/>
<accession>A0AAV7MEJ4</accession>
<sequence>MYVPADICEPGLLVRDGQAVPCSPLLMYVLSVTCASRACQCWVDRPCSALHVCAVSDVRAGPISAGWTGRALLFMYVLADVRARPVSTGWTGRALLLMFVLSMTCEQSLSVLVGQAVPCSLLLMYVLSVTCASRACQCWVDRPCPAPHVCAVSDV</sequence>
<proteinExistence type="predicted"/>
<keyword evidence="2" id="KW-1185">Reference proteome</keyword>
<gene>
    <name evidence="1" type="ORF">NDU88_007210</name>
</gene>